<gene>
    <name evidence="2" type="ORF">SCABRO_00635</name>
</gene>
<dbReference type="AlphaFoldDB" id="A0A0B0ER20"/>
<evidence type="ECO:0000313" key="3">
    <source>
        <dbReference type="Proteomes" id="UP000030652"/>
    </source>
</evidence>
<evidence type="ECO:0000313" key="2">
    <source>
        <dbReference type="EMBL" id="KHE93593.1"/>
    </source>
</evidence>
<evidence type="ECO:0000256" key="1">
    <source>
        <dbReference type="SAM" id="Phobius"/>
    </source>
</evidence>
<comment type="caution">
    <text evidence="2">The sequence shown here is derived from an EMBL/GenBank/DDBJ whole genome shotgun (WGS) entry which is preliminary data.</text>
</comment>
<feature type="transmembrane region" description="Helical" evidence="1">
    <location>
        <begin position="6"/>
        <end position="26"/>
    </location>
</feature>
<organism evidence="2 3">
    <name type="scientific">Candidatus Scalindua brodae</name>
    <dbReference type="NCBI Taxonomy" id="237368"/>
    <lineage>
        <taxon>Bacteria</taxon>
        <taxon>Pseudomonadati</taxon>
        <taxon>Planctomycetota</taxon>
        <taxon>Candidatus Brocadiia</taxon>
        <taxon>Candidatus Brocadiales</taxon>
        <taxon>Candidatus Scalinduaceae</taxon>
        <taxon>Candidatus Scalindua</taxon>
    </lineage>
</organism>
<protein>
    <submittedName>
        <fullName evidence="2">Uncharacterized protein</fullName>
    </submittedName>
</protein>
<accession>A0A0B0ER20</accession>
<dbReference type="Proteomes" id="UP000030652">
    <property type="component" value="Unassembled WGS sequence"/>
</dbReference>
<keyword evidence="1" id="KW-0472">Membrane</keyword>
<reference evidence="2 3" key="1">
    <citation type="submission" date="2014-10" db="EMBL/GenBank/DDBJ databases">
        <title>Draft genome of anammox bacterium scalindua brodae, obtained using differential coverage binning of sequence data from two enrichment reactors.</title>
        <authorList>
            <person name="Speth D.R."/>
            <person name="Russ L."/>
            <person name="Kartal B."/>
            <person name="Op den Camp H.J."/>
            <person name="Dutilh B.E."/>
            <person name="Jetten M.S."/>
        </authorList>
    </citation>
    <scope>NUCLEOTIDE SEQUENCE [LARGE SCALE GENOMIC DNA]</scope>
    <source>
        <strain evidence="2">RU1</strain>
    </source>
</reference>
<name>A0A0B0ER20_9BACT</name>
<dbReference type="EMBL" id="JRYO01000046">
    <property type="protein sequence ID" value="KHE93593.1"/>
    <property type="molecule type" value="Genomic_DNA"/>
</dbReference>
<proteinExistence type="predicted"/>
<sequence length="52" mass="6134">MGRMALQRYILTMTIIFTHLAPYTMVMTTRRWVNYNEQKGAINNDDYSSCRG</sequence>
<keyword evidence="1" id="KW-1133">Transmembrane helix</keyword>
<keyword evidence="1" id="KW-0812">Transmembrane</keyword>